<evidence type="ECO:0000256" key="1">
    <source>
        <dbReference type="SAM" id="MobiDB-lite"/>
    </source>
</evidence>
<name>A0A1H8DXR2_9PROT</name>
<evidence type="ECO:0000313" key="4">
    <source>
        <dbReference type="Proteomes" id="UP000199459"/>
    </source>
</evidence>
<keyword evidence="2" id="KW-0732">Signal</keyword>
<sequence>MQNGTTHFFTALVLFTFTYIALPMNAFAAEQNDVAKTVAMENAEIVDHAALARHHEEQANEMYAKIEEQIEALKERSRSSFFGKHGRDIKKHVKHKIQEYEKVAEENLEQAAYHRKMAEEQGSRPVFADSGNTKS</sequence>
<dbReference type="EMBL" id="FOCP01000008">
    <property type="protein sequence ID" value="SEN11634.1"/>
    <property type="molecule type" value="Genomic_DNA"/>
</dbReference>
<accession>A0A1H8DXR2</accession>
<feature type="signal peptide" evidence="2">
    <location>
        <begin position="1"/>
        <end position="28"/>
    </location>
</feature>
<proteinExistence type="predicted"/>
<evidence type="ECO:0000313" key="3">
    <source>
        <dbReference type="EMBL" id="SEN11634.1"/>
    </source>
</evidence>
<dbReference type="OrthoDB" id="8562611at2"/>
<feature type="chain" id="PRO_5011668880" evidence="2">
    <location>
        <begin position="29"/>
        <end position="135"/>
    </location>
</feature>
<gene>
    <name evidence="3" type="ORF">SAMN05216325_10817</name>
</gene>
<evidence type="ECO:0000256" key="2">
    <source>
        <dbReference type="SAM" id="SignalP"/>
    </source>
</evidence>
<dbReference type="AlphaFoldDB" id="A0A1H8DXR2"/>
<protein>
    <submittedName>
        <fullName evidence="3">Uncharacterized protein</fullName>
    </submittedName>
</protein>
<feature type="region of interest" description="Disordered" evidence="1">
    <location>
        <begin position="113"/>
        <end position="135"/>
    </location>
</feature>
<dbReference type="Proteomes" id="UP000199459">
    <property type="component" value="Unassembled WGS sequence"/>
</dbReference>
<reference evidence="3 4" key="1">
    <citation type="submission" date="2016-10" db="EMBL/GenBank/DDBJ databases">
        <authorList>
            <person name="de Groot N.N."/>
        </authorList>
    </citation>
    <scope>NUCLEOTIDE SEQUENCE [LARGE SCALE GENOMIC DNA]</scope>
    <source>
        <strain evidence="3 4">Nm22</strain>
    </source>
</reference>
<dbReference type="RefSeq" id="WP_090630441.1">
    <property type="nucleotide sequence ID" value="NZ_FOCP01000008.1"/>
</dbReference>
<organism evidence="3 4">
    <name type="scientific">Nitrosomonas marina</name>
    <dbReference type="NCBI Taxonomy" id="917"/>
    <lineage>
        <taxon>Bacteria</taxon>
        <taxon>Pseudomonadati</taxon>
        <taxon>Pseudomonadota</taxon>
        <taxon>Betaproteobacteria</taxon>
        <taxon>Nitrosomonadales</taxon>
        <taxon>Nitrosomonadaceae</taxon>
        <taxon>Nitrosomonas</taxon>
    </lineage>
</organism>